<sequence>MTTPESPHKTALERERPNDSLPLRAANFLGDTIDAFDTLTRRYDDGPRADVRAEDSEGVRTRLVAKRAKRKRDRHAKTKVAFLRYSYYDVVFRFFVERVLDAEFVDLGEPTKVTLELGAMHSNDFVCAPFKHILGDYIEALDAGADVLVQFTGPCRLGYYGELQESILRDMGYEFEMLNFAEIAGKPLKEYVAACKKLVNPDLSVAQGVKGMLAAFKMVECLDAYHARYLALAGFDAHPGDSDAAREEFFAAMARCETRRDVEDVYRAGIEKLESIERDKPADALRIGIVGEYFTAADPRSNLDIERKLLAMGVEVSCSMNVTNRNIRYNEPELRREIEEYVAYDMGPTSTLTIASAKRYADEGFDGIVHLKSSGCTPEIDCMPVLQRISRERKIPVLFLSYDSQTSDTGLDTRVEAFYDMIAMRKASR</sequence>
<dbReference type="OrthoDB" id="9780120at2"/>
<dbReference type="PANTHER" id="PTHR32329:SF2">
    <property type="entry name" value="BIFUNCTIONAL PROTEIN [INCLUDES 2-HYDROXYACYL-COA DEHYDRATASE (N-TER) AND ITS ACTIVATOR DOMAIN (C_TERM)"/>
    <property type="match status" value="1"/>
</dbReference>
<dbReference type="Gene3D" id="3.40.50.11900">
    <property type="match status" value="1"/>
</dbReference>
<dbReference type="EMBL" id="QICB01000001">
    <property type="protein sequence ID" value="RNL21678.1"/>
    <property type="molecule type" value="Genomic_DNA"/>
</dbReference>
<dbReference type="RefSeq" id="WP_123197518.1">
    <property type="nucleotide sequence ID" value="NZ_QICB01000001.1"/>
</dbReference>
<reference evidence="3" key="1">
    <citation type="submission" date="2018-05" db="EMBL/GenBank/DDBJ databases">
        <title>Genome Sequencing of selected type strains of the family Eggerthellaceae.</title>
        <authorList>
            <person name="Danylec N."/>
            <person name="Stoll D.A."/>
            <person name="Doetsch A."/>
            <person name="Huch M."/>
        </authorList>
    </citation>
    <scope>NUCLEOTIDE SEQUENCE [LARGE SCALE GENOMIC DNA]</scope>
    <source>
        <strain evidence="3">DSM 17537</strain>
    </source>
</reference>
<feature type="region of interest" description="Disordered" evidence="1">
    <location>
        <begin position="1"/>
        <end position="20"/>
    </location>
</feature>
<protein>
    <recommendedName>
        <fullName evidence="4">2-hydroxyglutaryl-CoA dehydratase</fullName>
    </recommendedName>
</protein>
<dbReference type="InterPro" id="IPR010327">
    <property type="entry name" value="FldB/FldC_alpha/beta"/>
</dbReference>
<evidence type="ECO:0008006" key="4">
    <source>
        <dbReference type="Google" id="ProtNLM"/>
    </source>
</evidence>
<comment type="caution">
    <text evidence="2">The sequence shown here is derived from an EMBL/GenBank/DDBJ whole genome shotgun (WGS) entry which is preliminary data.</text>
</comment>
<evidence type="ECO:0000313" key="2">
    <source>
        <dbReference type="EMBL" id="RNL21678.1"/>
    </source>
</evidence>
<dbReference type="Proteomes" id="UP000267368">
    <property type="component" value="Unassembled WGS sequence"/>
</dbReference>
<dbReference type="PANTHER" id="PTHR32329">
    <property type="entry name" value="BIFUNCTIONAL PROTEIN [INCLUDES 2-HYDROXYACYL-COA DEHYDRATASE (N-TER) AND ITS ACTIVATOR DOMAIN (C_TERM)-RELATED"/>
    <property type="match status" value="1"/>
</dbReference>
<accession>A0A3N0AJI1</accession>
<name>A0A3N0AJI1_9ACTN</name>
<evidence type="ECO:0000256" key="1">
    <source>
        <dbReference type="SAM" id="MobiDB-lite"/>
    </source>
</evidence>
<dbReference type="InterPro" id="IPR051805">
    <property type="entry name" value="Dehydratase_Activator_Redct"/>
</dbReference>
<feature type="compositionally biased region" description="Basic and acidic residues" evidence="1">
    <location>
        <begin position="1"/>
        <end position="18"/>
    </location>
</feature>
<proteinExistence type="predicted"/>
<organism evidence="2 3">
    <name type="scientific">Slackia faecicanis</name>
    <dbReference type="NCBI Taxonomy" id="255723"/>
    <lineage>
        <taxon>Bacteria</taxon>
        <taxon>Bacillati</taxon>
        <taxon>Actinomycetota</taxon>
        <taxon>Coriobacteriia</taxon>
        <taxon>Eggerthellales</taxon>
        <taxon>Eggerthellaceae</taxon>
        <taxon>Slackia</taxon>
    </lineage>
</organism>
<gene>
    <name evidence="2" type="ORF">DMP07_02290</name>
</gene>
<evidence type="ECO:0000313" key="3">
    <source>
        <dbReference type="Proteomes" id="UP000267368"/>
    </source>
</evidence>
<dbReference type="AlphaFoldDB" id="A0A3N0AJI1"/>
<dbReference type="Pfam" id="PF06050">
    <property type="entry name" value="HGD-D"/>
    <property type="match status" value="1"/>
</dbReference>
<keyword evidence="3" id="KW-1185">Reference proteome</keyword>